<gene>
    <name evidence="10" type="ORF">EB796_011918</name>
</gene>
<keyword evidence="5 8" id="KW-0256">Endoplasmic reticulum</keyword>
<dbReference type="Pfam" id="PF10270">
    <property type="entry name" value="MMgT"/>
    <property type="match status" value="1"/>
</dbReference>
<feature type="signal peptide" evidence="9">
    <location>
        <begin position="1"/>
        <end position="25"/>
    </location>
</feature>
<evidence type="ECO:0000256" key="5">
    <source>
        <dbReference type="ARBA" id="ARBA00022824"/>
    </source>
</evidence>
<evidence type="ECO:0000256" key="2">
    <source>
        <dbReference type="ARBA" id="ARBA00006109"/>
    </source>
</evidence>
<evidence type="ECO:0000313" key="11">
    <source>
        <dbReference type="Proteomes" id="UP000593567"/>
    </source>
</evidence>
<keyword evidence="8" id="KW-0813">Transport</keyword>
<keyword evidence="11" id="KW-1185">Reference proteome</keyword>
<dbReference type="GO" id="GO:0031901">
    <property type="term" value="C:early endosome membrane"/>
    <property type="evidence" value="ECO:0007669"/>
    <property type="project" value="UniProtKB-SubCell"/>
</dbReference>
<keyword evidence="7 8" id="KW-0472">Membrane</keyword>
<comment type="subunit">
    <text evidence="3">Component of the ER membrane protein complex (EMC).</text>
</comment>
<dbReference type="EMBL" id="VXIV02001787">
    <property type="protein sequence ID" value="KAF6029770.1"/>
    <property type="molecule type" value="Genomic_DNA"/>
</dbReference>
<evidence type="ECO:0000313" key="10">
    <source>
        <dbReference type="EMBL" id="KAF6029770.1"/>
    </source>
</evidence>
<comment type="caution">
    <text evidence="10">The sequence shown here is derived from an EMBL/GenBank/DDBJ whole genome shotgun (WGS) entry which is preliminary data.</text>
</comment>
<feature type="transmembrane region" description="Helical" evidence="8">
    <location>
        <begin position="47"/>
        <end position="66"/>
    </location>
</feature>
<feature type="chain" id="PRO_5029673626" description="Membrane magnesium transporter" evidence="9">
    <location>
        <begin position="26"/>
        <end position="104"/>
    </location>
</feature>
<comment type="caution">
    <text evidence="8">Lacks conserved residue(s) required for the propagation of feature annotation.</text>
</comment>
<proteinExistence type="inferred from homology"/>
<name>A0A7J7JTR7_BUGNE</name>
<organism evidence="10 11">
    <name type="scientific">Bugula neritina</name>
    <name type="common">Brown bryozoan</name>
    <name type="synonym">Sertularia neritina</name>
    <dbReference type="NCBI Taxonomy" id="10212"/>
    <lineage>
        <taxon>Eukaryota</taxon>
        <taxon>Metazoa</taxon>
        <taxon>Spiralia</taxon>
        <taxon>Lophotrochozoa</taxon>
        <taxon>Bryozoa</taxon>
        <taxon>Gymnolaemata</taxon>
        <taxon>Cheilostomatida</taxon>
        <taxon>Flustrina</taxon>
        <taxon>Buguloidea</taxon>
        <taxon>Bugulidae</taxon>
        <taxon>Bugula</taxon>
    </lineage>
</organism>
<comment type="similarity">
    <text evidence="2 8">Belongs to the membrane magnesium transporter (TC 1.A.67) family.</text>
</comment>
<keyword evidence="8" id="KW-0460">Magnesium</keyword>
<dbReference type="GO" id="GO:0005886">
    <property type="term" value="C:plasma membrane"/>
    <property type="evidence" value="ECO:0007669"/>
    <property type="project" value="TreeGrafter"/>
</dbReference>
<keyword evidence="4 8" id="KW-0812">Transmembrane</keyword>
<keyword evidence="9" id="KW-0732">Signal</keyword>
<dbReference type="InterPro" id="IPR018937">
    <property type="entry name" value="MMgT"/>
</dbReference>
<dbReference type="GO" id="GO:0022890">
    <property type="term" value="F:inorganic cation transmembrane transporter activity"/>
    <property type="evidence" value="ECO:0007669"/>
    <property type="project" value="TreeGrafter"/>
</dbReference>
<accession>A0A7J7JTR7</accession>
<evidence type="ECO:0000256" key="9">
    <source>
        <dbReference type="SAM" id="SignalP"/>
    </source>
</evidence>
<dbReference type="GO" id="GO:0072546">
    <property type="term" value="C:EMC complex"/>
    <property type="evidence" value="ECO:0007669"/>
    <property type="project" value="UniProtKB-UniRule"/>
</dbReference>
<dbReference type="Proteomes" id="UP000593567">
    <property type="component" value="Unassembled WGS sequence"/>
</dbReference>
<keyword evidence="6 8" id="KW-1133">Transmembrane helix</keyword>
<protein>
    <recommendedName>
        <fullName evidence="8">Membrane magnesium transporter</fullName>
    </recommendedName>
</protein>
<dbReference type="PANTHER" id="PTHR21181:SF7">
    <property type="entry name" value="ER MEMBRANE PROTEIN COMPLEX SUBUNIT 5"/>
    <property type="match status" value="1"/>
</dbReference>
<evidence type="ECO:0000256" key="7">
    <source>
        <dbReference type="ARBA" id="ARBA00023136"/>
    </source>
</evidence>
<comment type="subcellular location">
    <subcellularLocation>
        <location evidence="1">Endoplasmic reticulum membrane</location>
        <topology evidence="1">Multi-pass membrane protein</topology>
    </subcellularLocation>
    <subcellularLocation>
        <location evidence="8">Golgi apparatus membrane</location>
        <topology evidence="8">Multi-pass membrane protein</topology>
    </subcellularLocation>
    <subcellularLocation>
        <location evidence="8">Early endosome membrane</location>
        <topology evidence="8">Multi-pass membrane protein</topology>
    </subcellularLocation>
</comment>
<sequence length="104" mass="11729">MKSGVGGFCAVIGILLSLHAAYSAAQHRTYLRITEREYQMLPVDVLIQTALSLILTCCGVIILKIANLKEIRANADTEHKTWETFGNRSNFYVFNHRGRVIFQT</sequence>
<evidence type="ECO:0000256" key="3">
    <source>
        <dbReference type="ARBA" id="ARBA00011276"/>
    </source>
</evidence>
<reference evidence="10" key="1">
    <citation type="submission" date="2020-06" db="EMBL/GenBank/DDBJ databases">
        <title>Draft genome of Bugula neritina, a colonial animal packing powerful symbionts and potential medicines.</title>
        <authorList>
            <person name="Rayko M."/>
        </authorList>
    </citation>
    <scope>NUCLEOTIDE SEQUENCE [LARGE SCALE GENOMIC DNA]</scope>
    <source>
        <strain evidence="10">Kwan_BN1</strain>
    </source>
</reference>
<dbReference type="OrthoDB" id="44756at2759"/>
<evidence type="ECO:0000256" key="8">
    <source>
        <dbReference type="RuleBase" id="RU367002"/>
    </source>
</evidence>
<evidence type="ECO:0000256" key="1">
    <source>
        <dbReference type="ARBA" id="ARBA00004477"/>
    </source>
</evidence>
<dbReference type="PANTHER" id="PTHR21181">
    <property type="match status" value="1"/>
</dbReference>
<evidence type="ECO:0000256" key="4">
    <source>
        <dbReference type="ARBA" id="ARBA00022692"/>
    </source>
</evidence>
<dbReference type="GO" id="GO:0000139">
    <property type="term" value="C:Golgi membrane"/>
    <property type="evidence" value="ECO:0007669"/>
    <property type="project" value="UniProtKB-SubCell"/>
</dbReference>
<keyword evidence="8" id="KW-0333">Golgi apparatus</keyword>
<comment type="function">
    <text evidence="8">Part of the endoplasmic reticulum membrane protein complex (EMC) that enables the energy-independent insertion into endoplasmic reticulum membranes of newly synthesized membrane proteins. May be involved in Mg(2+) transport.</text>
</comment>
<evidence type="ECO:0000256" key="6">
    <source>
        <dbReference type="ARBA" id="ARBA00022989"/>
    </source>
</evidence>
<keyword evidence="8" id="KW-0967">Endosome</keyword>
<dbReference type="AlphaFoldDB" id="A0A7J7JTR7"/>